<comment type="cofactor">
    <cofactor evidence="1">
        <name>FAD</name>
        <dbReference type="ChEBI" id="CHEBI:57692"/>
    </cofactor>
</comment>
<name>T1B678_9ZZZZ</name>
<evidence type="ECO:0000256" key="5">
    <source>
        <dbReference type="ARBA" id="ARBA00023002"/>
    </source>
</evidence>
<dbReference type="EMBL" id="AUZX01010292">
    <property type="protein sequence ID" value="EQD48459.1"/>
    <property type="molecule type" value="Genomic_DNA"/>
</dbReference>
<comment type="similarity">
    <text evidence="2">Belongs to the FAD-dependent glycerol-3-phosphate dehydrogenase family.</text>
</comment>
<accession>T1B678</accession>
<dbReference type="SUPFAM" id="SSF51905">
    <property type="entry name" value="FAD/NAD(P)-binding domain"/>
    <property type="match status" value="1"/>
</dbReference>
<dbReference type="InterPro" id="IPR036188">
    <property type="entry name" value="FAD/NAD-bd_sf"/>
</dbReference>
<dbReference type="InterPro" id="IPR006076">
    <property type="entry name" value="FAD-dep_OxRdtase"/>
</dbReference>
<dbReference type="AlphaFoldDB" id="T1B678"/>
<evidence type="ECO:0000256" key="1">
    <source>
        <dbReference type="ARBA" id="ARBA00001974"/>
    </source>
</evidence>
<proteinExistence type="inferred from homology"/>
<comment type="caution">
    <text evidence="7">The sequence shown here is derived from an EMBL/GenBank/DDBJ whole genome shotgun (WGS) entry which is preliminary data.</text>
</comment>
<dbReference type="Pfam" id="PF01266">
    <property type="entry name" value="DAO"/>
    <property type="match status" value="1"/>
</dbReference>
<dbReference type="EC" id="1.4.3.1" evidence="7"/>
<reference evidence="7" key="2">
    <citation type="journal article" date="2014" name="ISME J.">
        <title>Microbial stratification in low pH oxic and suboxic macroscopic growths along an acid mine drainage.</title>
        <authorList>
            <person name="Mendez-Garcia C."/>
            <person name="Mesa V."/>
            <person name="Sprenger R.R."/>
            <person name="Richter M."/>
            <person name="Diez M.S."/>
            <person name="Solano J."/>
            <person name="Bargiela R."/>
            <person name="Golyshina O.V."/>
            <person name="Manteca A."/>
            <person name="Ramos J.L."/>
            <person name="Gallego J.R."/>
            <person name="Llorente I."/>
            <person name="Martins Dos Santos V.A."/>
            <person name="Jensen O.N."/>
            <person name="Pelaez A.I."/>
            <person name="Sanchez J."/>
            <person name="Ferrer M."/>
        </authorList>
    </citation>
    <scope>NUCLEOTIDE SEQUENCE</scope>
</reference>
<dbReference type="PRINTS" id="PR01001">
    <property type="entry name" value="FADG3PDH"/>
</dbReference>
<dbReference type="PANTHER" id="PTHR11985">
    <property type="entry name" value="GLYCEROL-3-PHOSPHATE DEHYDROGENASE"/>
    <property type="match status" value="1"/>
</dbReference>
<evidence type="ECO:0000313" key="7">
    <source>
        <dbReference type="EMBL" id="EQD48459.1"/>
    </source>
</evidence>
<keyword evidence="5 7" id="KW-0560">Oxidoreductase</keyword>
<dbReference type="GO" id="GO:0006072">
    <property type="term" value="P:glycerol-3-phosphate metabolic process"/>
    <property type="evidence" value="ECO:0007669"/>
    <property type="project" value="InterPro"/>
</dbReference>
<dbReference type="GO" id="GO:0004368">
    <property type="term" value="F:glycerol-3-phosphate dehydrogenase (quinone) activity"/>
    <property type="evidence" value="ECO:0007669"/>
    <property type="project" value="InterPro"/>
</dbReference>
<evidence type="ECO:0000259" key="6">
    <source>
        <dbReference type="Pfam" id="PF01266"/>
    </source>
</evidence>
<dbReference type="PROSITE" id="PS00977">
    <property type="entry name" value="FAD_G3PDH_1"/>
    <property type="match status" value="1"/>
</dbReference>
<dbReference type="PANTHER" id="PTHR11985:SF15">
    <property type="entry name" value="GLYCEROL-3-PHOSPHATE DEHYDROGENASE, MITOCHONDRIAL"/>
    <property type="match status" value="1"/>
</dbReference>
<evidence type="ECO:0000256" key="2">
    <source>
        <dbReference type="ARBA" id="ARBA00007330"/>
    </source>
</evidence>
<reference evidence="7" key="1">
    <citation type="submission" date="2013-08" db="EMBL/GenBank/DDBJ databases">
        <authorList>
            <person name="Mendez C."/>
            <person name="Richter M."/>
            <person name="Ferrer M."/>
            <person name="Sanchez J."/>
        </authorList>
    </citation>
    <scope>NUCLEOTIDE SEQUENCE</scope>
</reference>
<feature type="non-terminal residue" evidence="7">
    <location>
        <position position="150"/>
    </location>
</feature>
<protein>
    <submittedName>
        <fullName evidence="7">FAD dependent oxidoreductase</fullName>
        <ecNumber evidence="7">1.4.3.1</ecNumber>
    </submittedName>
</protein>
<organism evidence="7">
    <name type="scientific">mine drainage metagenome</name>
    <dbReference type="NCBI Taxonomy" id="410659"/>
    <lineage>
        <taxon>unclassified sequences</taxon>
        <taxon>metagenomes</taxon>
        <taxon>ecological metagenomes</taxon>
    </lineage>
</organism>
<evidence type="ECO:0000256" key="3">
    <source>
        <dbReference type="ARBA" id="ARBA00022630"/>
    </source>
</evidence>
<feature type="domain" description="FAD dependent oxidoreductase" evidence="6">
    <location>
        <begin position="8"/>
        <end position="148"/>
    </location>
</feature>
<keyword evidence="4" id="KW-0274">FAD</keyword>
<dbReference type="InterPro" id="IPR000447">
    <property type="entry name" value="G3P_DH_FAD-dep"/>
</dbReference>
<gene>
    <name evidence="7" type="ORF">B1A_14042</name>
</gene>
<evidence type="ECO:0000256" key="4">
    <source>
        <dbReference type="ARBA" id="ARBA00022827"/>
    </source>
</evidence>
<sequence>MTQLETEVLVIGGGSTGAGVAWDSALRGFHVTLVDRGDLATGTTGRFHGLLHSGGRYVVKDPSSARECAQENLILRRVAADCIEDTGGMFLTTPLDDPEYADRFVAGCREAEIPVAEIPVAAALRREPRLNPRISRAFTVPDASVDAWKT</sequence>
<keyword evidence="3" id="KW-0285">Flavoprotein</keyword>
<dbReference type="GO" id="GO:0008445">
    <property type="term" value="F:D-aspartate oxidase activity"/>
    <property type="evidence" value="ECO:0007669"/>
    <property type="project" value="UniProtKB-EC"/>
</dbReference>
<dbReference type="Gene3D" id="3.50.50.60">
    <property type="entry name" value="FAD/NAD(P)-binding domain"/>
    <property type="match status" value="1"/>
</dbReference>